<organism evidence="3 4">
    <name type="scientific">Halosegnis rubeus</name>
    <dbReference type="NCBI Taxonomy" id="2212850"/>
    <lineage>
        <taxon>Archaea</taxon>
        <taxon>Methanobacteriati</taxon>
        <taxon>Methanobacteriota</taxon>
        <taxon>Stenosarchaea group</taxon>
        <taxon>Halobacteria</taxon>
        <taxon>Halobacteriales</taxon>
        <taxon>Natronomonadaceae</taxon>
        <taxon>Halosegnis</taxon>
    </lineage>
</organism>
<evidence type="ECO:0000313" key="5">
    <source>
        <dbReference type="Proteomes" id="UP000326302"/>
    </source>
</evidence>
<protein>
    <submittedName>
        <fullName evidence="3">Uncharacterized protein</fullName>
    </submittedName>
</protein>
<dbReference type="Proteomes" id="UP000326207">
    <property type="component" value="Unassembled WGS sequence"/>
</dbReference>
<accession>A0A5N5U1S0</accession>
<dbReference type="Pfam" id="PF26422">
    <property type="entry name" value="Halo_JAB_MPN"/>
    <property type="match status" value="1"/>
</dbReference>
<dbReference type="EMBL" id="QMDY01000010">
    <property type="protein sequence ID" value="KAB7514114.1"/>
    <property type="molecule type" value="Genomic_DNA"/>
</dbReference>
<dbReference type="RefSeq" id="WP_152121120.1">
    <property type="nucleotide sequence ID" value="NZ_QJOW01000009.1"/>
</dbReference>
<gene>
    <name evidence="1" type="ORF">DM867_12765</name>
    <name evidence="2" type="ORF">DMP03_13780</name>
    <name evidence="3" type="ORF">DP108_12460</name>
</gene>
<dbReference type="Proteomes" id="UP000326302">
    <property type="component" value="Unassembled WGS sequence"/>
</dbReference>
<dbReference type="InterPro" id="IPR058877">
    <property type="entry name" value="JAB/MPN_dom-containing"/>
</dbReference>
<comment type="caution">
    <text evidence="3">The sequence shown here is derived from an EMBL/GenBank/DDBJ whole genome shotgun (WGS) entry which is preliminary data.</text>
</comment>
<dbReference type="EMBL" id="QJOW01000009">
    <property type="protein sequence ID" value="KAB7512717.1"/>
    <property type="molecule type" value="Genomic_DNA"/>
</dbReference>
<accession>A0A5N5U6D6</accession>
<keyword evidence="6" id="KW-1185">Reference proteome</keyword>
<dbReference type="EMBL" id="QKKZ01000009">
    <property type="protein sequence ID" value="KAB7512457.1"/>
    <property type="molecule type" value="Genomic_DNA"/>
</dbReference>
<evidence type="ECO:0000313" key="6">
    <source>
        <dbReference type="Proteomes" id="UP000326865"/>
    </source>
</evidence>
<evidence type="ECO:0000313" key="3">
    <source>
        <dbReference type="EMBL" id="KAB7514114.1"/>
    </source>
</evidence>
<dbReference type="Proteomes" id="UP000326865">
    <property type="component" value="Unassembled WGS sequence"/>
</dbReference>
<name>A0A5N5U6D6_9EURY</name>
<proteinExistence type="predicted"/>
<accession>A0A5N5U2N6</accession>
<dbReference type="AlphaFoldDB" id="A0A5N5U6D6"/>
<sequence length="135" mass="14446">MLYLTRGLVTVLLEMASDRDPESLTVALVTQPAGDLDGCTLDPAQPVFTEFYLPDAAGSLDAVFGMDIGTPDSDGRFVSHPDGPLDVTVTDDFHSVVFVAVPPYDRDSLAAFDRSGTELPLTVLDVEPDEVPFEG</sequence>
<dbReference type="OrthoDB" id="210127at2157"/>
<reference evidence="4 5" key="1">
    <citation type="submission" date="2019-10" db="EMBL/GenBank/DDBJ databases">
        <title>Unraveling microbial dark matter from salterns through culturing: the case of the genus Halosegnis.</title>
        <authorList>
            <person name="Duran-Viseras A."/>
            <person name="Andrei A.-S."/>
            <person name="Vera-Gargallo B."/>
            <person name="Ghai R."/>
            <person name="Sanchez-Porro C."/>
            <person name="Ventosa A."/>
        </authorList>
    </citation>
    <scope>NUCLEOTIDE SEQUENCE [LARGE SCALE GENOMIC DNA]</scope>
    <source>
        <strain evidence="2 5">F17-44</strain>
        <strain evidence="1 6">F18-79</strain>
        <strain evidence="3 4">F19-13</strain>
    </source>
</reference>
<evidence type="ECO:0000313" key="2">
    <source>
        <dbReference type="EMBL" id="KAB7512717.1"/>
    </source>
</evidence>
<evidence type="ECO:0000313" key="1">
    <source>
        <dbReference type="EMBL" id="KAB7512457.1"/>
    </source>
</evidence>
<evidence type="ECO:0000313" key="4">
    <source>
        <dbReference type="Proteomes" id="UP000326207"/>
    </source>
</evidence>